<evidence type="ECO:0000313" key="4">
    <source>
        <dbReference type="Proteomes" id="UP000051439"/>
    </source>
</evidence>
<protein>
    <recommendedName>
        <fullName evidence="5">Integral membrane protein</fullName>
    </recommendedName>
</protein>
<dbReference type="InterPro" id="IPR010380">
    <property type="entry name" value="DUF975"/>
</dbReference>
<feature type="transmembrane region" description="Helical" evidence="2">
    <location>
        <begin position="56"/>
        <end position="80"/>
    </location>
</feature>
<dbReference type="PANTHER" id="PTHR40076:SF1">
    <property type="entry name" value="MEMBRANE PROTEIN"/>
    <property type="match status" value="1"/>
</dbReference>
<sequence length="237" mass="27135">MMDRPTLKKDAKSILNSHFQFYFLLWLPVFILEIIGGFLYAPDVRDGDAFTASQDIGLFITLLAAIMAIGIYYVSIDAIRQTLQYDKPLQKSFTVFARGEYFLGTILLYILIFIFTFLWSLLLVIPGIIKGIAYSQAYYIYRDAIDQDKPISYLEAITRSRELMNGHKWEYFVMSLSFIGWLLVVLITAGIATIWVQPYMVLSFANFYNELIEQSADQDNQPTIETTGPTNSSDSDQ</sequence>
<evidence type="ECO:0000256" key="2">
    <source>
        <dbReference type="SAM" id="Phobius"/>
    </source>
</evidence>
<gene>
    <name evidence="3" type="ORF">FC98_GL002182</name>
</gene>
<evidence type="ECO:0000256" key="1">
    <source>
        <dbReference type="SAM" id="MobiDB-lite"/>
    </source>
</evidence>
<dbReference type="AlphaFoldDB" id="A0A0R1NYB6"/>
<accession>A0A0R1NYB6</accession>
<dbReference type="PANTHER" id="PTHR40076">
    <property type="entry name" value="MEMBRANE PROTEIN-RELATED"/>
    <property type="match status" value="1"/>
</dbReference>
<dbReference type="Proteomes" id="UP000051439">
    <property type="component" value="Unassembled WGS sequence"/>
</dbReference>
<organism evidence="3 4">
    <name type="scientific">Lentilactobacillus kisonensis DSM 19906 = JCM 15041</name>
    <dbReference type="NCBI Taxonomy" id="1423766"/>
    <lineage>
        <taxon>Bacteria</taxon>
        <taxon>Bacillati</taxon>
        <taxon>Bacillota</taxon>
        <taxon>Bacilli</taxon>
        <taxon>Lactobacillales</taxon>
        <taxon>Lactobacillaceae</taxon>
        <taxon>Lentilactobacillus</taxon>
    </lineage>
</organism>
<evidence type="ECO:0000313" key="3">
    <source>
        <dbReference type="EMBL" id="KRL22586.1"/>
    </source>
</evidence>
<keyword evidence="2" id="KW-1133">Transmembrane helix</keyword>
<feature type="transmembrane region" description="Helical" evidence="2">
    <location>
        <begin position="171"/>
        <end position="196"/>
    </location>
</feature>
<keyword evidence="2" id="KW-0472">Membrane</keyword>
<proteinExistence type="predicted"/>
<keyword evidence="2" id="KW-0812">Transmembrane</keyword>
<name>A0A0R1NYB6_9LACO</name>
<dbReference type="Pfam" id="PF06161">
    <property type="entry name" value="DUF975"/>
    <property type="match status" value="1"/>
</dbReference>
<keyword evidence="4" id="KW-1185">Reference proteome</keyword>
<feature type="transmembrane region" description="Helical" evidence="2">
    <location>
        <begin position="21"/>
        <end position="41"/>
    </location>
</feature>
<comment type="caution">
    <text evidence="3">The sequence shown here is derived from an EMBL/GenBank/DDBJ whole genome shotgun (WGS) entry which is preliminary data.</text>
</comment>
<dbReference type="EMBL" id="AZEB01000005">
    <property type="protein sequence ID" value="KRL22586.1"/>
    <property type="molecule type" value="Genomic_DNA"/>
</dbReference>
<feature type="transmembrane region" description="Helical" evidence="2">
    <location>
        <begin position="101"/>
        <end position="129"/>
    </location>
</feature>
<dbReference type="PATRIC" id="fig|1423766.4.peg.2266"/>
<feature type="region of interest" description="Disordered" evidence="1">
    <location>
        <begin position="218"/>
        <end position="237"/>
    </location>
</feature>
<reference evidence="3 4" key="1">
    <citation type="journal article" date="2015" name="Genome Announc.">
        <title>Expanding the biotechnology potential of lactobacilli through comparative genomics of 213 strains and associated genera.</title>
        <authorList>
            <person name="Sun Z."/>
            <person name="Harris H.M."/>
            <person name="McCann A."/>
            <person name="Guo C."/>
            <person name="Argimon S."/>
            <person name="Zhang W."/>
            <person name="Yang X."/>
            <person name="Jeffery I.B."/>
            <person name="Cooney J.C."/>
            <person name="Kagawa T.F."/>
            <person name="Liu W."/>
            <person name="Song Y."/>
            <person name="Salvetti E."/>
            <person name="Wrobel A."/>
            <person name="Rasinkangas P."/>
            <person name="Parkhill J."/>
            <person name="Rea M.C."/>
            <person name="O'Sullivan O."/>
            <person name="Ritari J."/>
            <person name="Douillard F.P."/>
            <person name="Paul Ross R."/>
            <person name="Yang R."/>
            <person name="Briner A.E."/>
            <person name="Felis G.E."/>
            <person name="de Vos W.M."/>
            <person name="Barrangou R."/>
            <person name="Klaenhammer T.R."/>
            <person name="Caufield P.W."/>
            <person name="Cui Y."/>
            <person name="Zhang H."/>
            <person name="O'Toole P.W."/>
        </authorList>
    </citation>
    <scope>NUCLEOTIDE SEQUENCE [LARGE SCALE GENOMIC DNA]</scope>
    <source>
        <strain evidence="3 4">DSM 19906</strain>
    </source>
</reference>
<dbReference type="RefSeq" id="WP_338033567.1">
    <property type="nucleotide sequence ID" value="NZ_AZEB01000005.1"/>
</dbReference>
<evidence type="ECO:0008006" key="5">
    <source>
        <dbReference type="Google" id="ProtNLM"/>
    </source>
</evidence>